<evidence type="ECO:0000256" key="1">
    <source>
        <dbReference type="SAM" id="SignalP"/>
    </source>
</evidence>
<sequence>MMLYALLLVFLVLARSLVVGDKFCGVDLEDAQNSCWQPCSTDSDCCASAEHCFETESSCGSSDLSGTEHYFCGATWCEAAHQCGTPCPETTECPSGEYCFADTPCSSISPLPVPPIPAPPTSSPYQFCGTSMSDAVEKCWQPCPRGDSDCCSGLTCFDTSANSGSGGTCNKSDYSGSNHFFCGSSWCDAAYSCQTACPGGTDDECPEGSFCYADVPCSYDNQPPPNVQAPPSQFSQYCGTSQQNAAETCWQPCRNDDDCCAGQTCYSGVTSCTYPDNIGSDHYFCGSDFCDASYECRQPCPSGYDAECSSGYRCFPNTPCNANYVPRSANMLDFGLPQNAQTLFRTYSTTTSSTNNAACSPGLALSLMCLWITSVMFTSSGHRP</sequence>
<keyword evidence="1" id="KW-0732">Signal</keyword>
<dbReference type="AlphaFoldDB" id="A0ABD3MWG4"/>
<accession>A0ABD3MWG4</accession>
<dbReference type="EMBL" id="JALLBG020000087">
    <property type="protein sequence ID" value="KAL3766296.1"/>
    <property type="molecule type" value="Genomic_DNA"/>
</dbReference>
<feature type="signal peptide" evidence="1">
    <location>
        <begin position="1"/>
        <end position="16"/>
    </location>
</feature>
<gene>
    <name evidence="2" type="ORF">ACHAWU_005688</name>
</gene>
<dbReference type="Proteomes" id="UP001530293">
    <property type="component" value="Unassembled WGS sequence"/>
</dbReference>
<reference evidence="2 3" key="1">
    <citation type="submission" date="2024-10" db="EMBL/GenBank/DDBJ databases">
        <title>Updated reference genomes for cyclostephanoid diatoms.</title>
        <authorList>
            <person name="Roberts W.R."/>
            <person name="Alverson A.J."/>
        </authorList>
    </citation>
    <scope>NUCLEOTIDE SEQUENCE [LARGE SCALE GENOMIC DNA]</scope>
    <source>
        <strain evidence="2 3">AJA232-27</strain>
    </source>
</reference>
<comment type="caution">
    <text evidence="2">The sequence shown here is derived from an EMBL/GenBank/DDBJ whole genome shotgun (WGS) entry which is preliminary data.</text>
</comment>
<name>A0ABD3MWG4_9STRA</name>
<evidence type="ECO:0000313" key="3">
    <source>
        <dbReference type="Proteomes" id="UP001530293"/>
    </source>
</evidence>
<proteinExistence type="predicted"/>
<keyword evidence="3" id="KW-1185">Reference proteome</keyword>
<evidence type="ECO:0000313" key="2">
    <source>
        <dbReference type="EMBL" id="KAL3766296.1"/>
    </source>
</evidence>
<organism evidence="2 3">
    <name type="scientific">Discostella pseudostelligera</name>
    <dbReference type="NCBI Taxonomy" id="259834"/>
    <lineage>
        <taxon>Eukaryota</taxon>
        <taxon>Sar</taxon>
        <taxon>Stramenopiles</taxon>
        <taxon>Ochrophyta</taxon>
        <taxon>Bacillariophyta</taxon>
        <taxon>Coscinodiscophyceae</taxon>
        <taxon>Thalassiosirophycidae</taxon>
        <taxon>Stephanodiscales</taxon>
        <taxon>Stephanodiscaceae</taxon>
        <taxon>Discostella</taxon>
    </lineage>
</organism>
<feature type="chain" id="PRO_5044847669" evidence="1">
    <location>
        <begin position="17"/>
        <end position="384"/>
    </location>
</feature>
<protein>
    <submittedName>
        <fullName evidence="2">Uncharacterized protein</fullName>
    </submittedName>
</protein>